<dbReference type="Gene3D" id="1.10.238.270">
    <property type="match status" value="2"/>
</dbReference>
<dbReference type="Proteomes" id="UP001153620">
    <property type="component" value="Chromosome 4"/>
</dbReference>
<evidence type="ECO:0000256" key="2">
    <source>
        <dbReference type="SAM" id="SignalP"/>
    </source>
</evidence>
<accession>A0A9N9WZI7</accession>
<evidence type="ECO:0008006" key="5">
    <source>
        <dbReference type="Google" id="ProtNLM"/>
    </source>
</evidence>
<dbReference type="OrthoDB" id="7151184at2759"/>
<proteinExistence type="predicted"/>
<keyword evidence="4" id="KW-1185">Reference proteome</keyword>
<feature type="region of interest" description="Disordered" evidence="1">
    <location>
        <begin position="29"/>
        <end position="84"/>
    </location>
</feature>
<reference evidence="3" key="1">
    <citation type="submission" date="2022-01" db="EMBL/GenBank/DDBJ databases">
        <authorList>
            <person name="King R."/>
        </authorList>
    </citation>
    <scope>NUCLEOTIDE SEQUENCE</scope>
</reference>
<name>A0A9N9WZI7_9DIPT</name>
<evidence type="ECO:0000313" key="3">
    <source>
        <dbReference type="EMBL" id="CAG9811938.1"/>
    </source>
</evidence>
<feature type="chain" id="PRO_5040253503" description="Odorant-binding protein" evidence="2">
    <location>
        <begin position="24"/>
        <end position="394"/>
    </location>
</feature>
<evidence type="ECO:0000313" key="4">
    <source>
        <dbReference type="Proteomes" id="UP001153620"/>
    </source>
</evidence>
<feature type="compositionally biased region" description="Low complexity" evidence="1">
    <location>
        <begin position="38"/>
        <end position="64"/>
    </location>
</feature>
<feature type="signal peptide" evidence="2">
    <location>
        <begin position="1"/>
        <end position="23"/>
    </location>
</feature>
<organism evidence="3 4">
    <name type="scientific">Chironomus riparius</name>
    <dbReference type="NCBI Taxonomy" id="315576"/>
    <lineage>
        <taxon>Eukaryota</taxon>
        <taxon>Metazoa</taxon>
        <taxon>Ecdysozoa</taxon>
        <taxon>Arthropoda</taxon>
        <taxon>Hexapoda</taxon>
        <taxon>Insecta</taxon>
        <taxon>Pterygota</taxon>
        <taxon>Neoptera</taxon>
        <taxon>Endopterygota</taxon>
        <taxon>Diptera</taxon>
        <taxon>Nematocera</taxon>
        <taxon>Chironomoidea</taxon>
        <taxon>Chironomidae</taxon>
        <taxon>Chironominae</taxon>
        <taxon>Chironomus</taxon>
    </lineage>
</organism>
<feature type="compositionally biased region" description="Basic and acidic residues" evidence="1">
    <location>
        <begin position="67"/>
        <end position="84"/>
    </location>
</feature>
<protein>
    <recommendedName>
        <fullName evidence="5">Odorant-binding protein</fullName>
    </recommendedName>
</protein>
<gene>
    <name evidence="3" type="ORF">CHIRRI_LOCUS14745</name>
</gene>
<keyword evidence="2" id="KW-0732">Signal</keyword>
<sequence length="394" mass="45429">MKSLKISWIILLVLICSFDFTITQESEDPVTVDETTEEAITTETSVVEVSSTTAENNESTTVESTTDDQKSSKSSKREKPEEACKPWPSTYKPLRECCMIPHNPLQITLNTCFYRCTSRETDERRQIECGASCFINVTGIFYDHRLNRERIKNLMIGASVVPSKWIRIIEAGIDSCKFEDNGSMHDRLARFFGCLTDFMTDNCVQFVQTPDCERSQELFEQCHHIKPICEHWPFGYGTLDSCCKIPPLFSQALRSKCHHECTYSELFLQRQAKCDEFCRYDDTKLRVGNAFNFDAVKAMLMESVKGTPEWKVPIDHAVEKCKIAMGSQTRASQTRQNTIEYEITTLQTCLREFLANDCVDFKEEPICHKVQFFMKNCPEVKPRKSTTHYSQHYP</sequence>
<dbReference type="EMBL" id="OU895880">
    <property type="protein sequence ID" value="CAG9811938.1"/>
    <property type="molecule type" value="Genomic_DNA"/>
</dbReference>
<reference evidence="3" key="2">
    <citation type="submission" date="2022-10" db="EMBL/GenBank/DDBJ databases">
        <authorList>
            <consortium name="ENA_rothamsted_submissions"/>
            <consortium name="culmorum"/>
            <person name="King R."/>
        </authorList>
    </citation>
    <scope>NUCLEOTIDE SEQUENCE</scope>
</reference>
<evidence type="ECO:0000256" key="1">
    <source>
        <dbReference type="SAM" id="MobiDB-lite"/>
    </source>
</evidence>
<dbReference type="AlphaFoldDB" id="A0A9N9WZI7"/>